<organism evidence="2 3">
    <name type="scientific">Hyaloscypha hepaticicola</name>
    <dbReference type="NCBI Taxonomy" id="2082293"/>
    <lineage>
        <taxon>Eukaryota</taxon>
        <taxon>Fungi</taxon>
        <taxon>Dikarya</taxon>
        <taxon>Ascomycota</taxon>
        <taxon>Pezizomycotina</taxon>
        <taxon>Leotiomycetes</taxon>
        <taxon>Helotiales</taxon>
        <taxon>Hyaloscyphaceae</taxon>
        <taxon>Hyaloscypha</taxon>
    </lineage>
</organism>
<keyword evidence="3" id="KW-1185">Reference proteome</keyword>
<dbReference type="AlphaFoldDB" id="A0A2J6QLE5"/>
<evidence type="ECO:0000313" key="2">
    <source>
        <dbReference type="EMBL" id="PMD27098.1"/>
    </source>
</evidence>
<dbReference type="PANTHER" id="PTHR24148:SF73">
    <property type="entry name" value="HET DOMAIN PROTEIN (AFU_ORTHOLOGUE AFUA_8G01020)"/>
    <property type="match status" value="1"/>
</dbReference>
<dbReference type="PANTHER" id="PTHR24148">
    <property type="entry name" value="ANKYRIN REPEAT DOMAIN-CONTAINING PROTEIN 39 HOMOLOG-RELATED"/>
    <property type="match status" value="1"/>
</dbReference>
<dbReference type="OrthoDB" id="2157530at2759"/>
<dbReference type="EMBL" id="KZ613466">
    <property type="protein sequence ID" value="PMD27098.1"/>
    <property type="molecule type" value="Genomic_DNA"/>
</dbReference>
<proteinExistence type="predicted"/>
<name>A0A2J6QLE5_9HELO</name>
<gene>
    <name evidence="2" type="ORF">NA56DRAFT_590295</name>
</gene>
<dbReference type="STRING" id="1745343.A0A2J6QLE5"/>
<evidence type="ECO:0000313" key="3">
    <source>
        <dbReference type="Proteomes" id="UP000235672"/>
    </source>
</evidence>
<dbReference type="InterPro" id="IPR010730">
    <property type="entry name" value="HET"/>
</dbReference>
<reference evidence="2 3" key="1">
    <citation type="submission" date="2016-05" db="EMBL/GenBank/DDBJ databases">
        <title>A degradative enzymes factory behind the ericoid mycorrhizal symbiosis.</title>
        <authorList>
            <consortium name="DOE Joint Genome Institute"/>
            <person name="Martino E."/>
            <person name="Morin E."/>
            <person name="Grelet G."/>
            <person name="Kuo A."/>
            <person name="Kohler A."/>
            <person name="Daghino S."/>
            <person name="Barry K."/>
            <person name="Choi C."/>
            <person name="Cichocki N."/>
            <person name="Clum A."/>
            <person name="Copeland A."/>
            <person name="Hainaut M."/>
            <person name="Haridas S."/>
            <person name="Labutti K."/>
            <person name="Lindquist E."/>
            <person name="Lipzen A."/>
            <person name="Khouja H.-R."/>
            <person name="Murat C."/>
            <person name="Ohm R."/>
            <person name="Olson A."/>
            <person name="Spatafora J."/>
            <person name="Veneault-Fourrey C."/>
            <person name="Henrissat B."/>
            <person name="Grigoriev I."/>
            <person name="Martin F."/>
            <person name="Perotto S."/>
        </authorList>
    </citation>
    <scope>NUCLEOTIDE SEQUENCE [LARGE SCALE GENOMIC DNA]</scope>
    <source>
        <strain evidence="2 3">UAMH 7357</strain>
    </source>
</reference>
<protein>
    <submittedName>
        <fullName evidence="2">HET-domain-containing protein</fullName>
    </submittedName>
</protein>
<dbReference type="InterPro" id="IPR052895">
    <property type="entry name" value="HetReg/Transcr_Mod"/>
</dbReference>
<sequence length="825" mass="92865">MATKLVGLDYDHPAFVSRITLTIETCLQFLAAGAGHGVLSVACRGLIGPQLWDIRSWYIPGRISQNIVIDLLINGRASWKSFSSRVYRDYQLHYGNHPSPSRLLCLESLRLCGFWFSKWLLSRHTTTFSRPLRWMTSDPSPLLSGLYLAVIFWGLFRMLPEVTAISSSSLTLPKVIARIVGVTAQVDIQMQQERLAAGVLRLVVPANPIALYQYTAIRTPRTIRLLRIDSTQGTALCSLETVNLDDAVDFWAVSYRWGSEEKPVALRITNASNQDAGYIPITTNCAAAVVALIPIGVRYLWIDAICINQDDLAEKALQVPLMGRIYSQASLVTGHLYTESQFSFGLLIHRMVQTFANGKKYNFDSGGSFLIYRALSEFLQNDYFQRAWIVQEMVLAKSFLLMHGKDCIYFDHLMMIASAQSKDQILPMGPDGGYFQKWSKGVPKGWKVQEWSQFILSIFAFRERATVIKKLRLSIQDTSRRLTVAEIVDHNMMFGAGNPRDQVYALLSLASDSAAEELQPNYDSEVSNKEIFTKISWYYLHKGNRLNLFLGAGLAPRFSESQTPKTPGLSSWVFDFAYGPARDYTLENWAADIERNRPAQLDCHLLPSYLSVSGTTIDKVAFIGPQIIHEGDVNFSATAWLPFMAKTIVLLLDETQKMVKKSVSDPYQDGEAREEAYWRMMLMDRHCNQTPAPIEAKDLFLKFCNWNRGMNSNPSTQPIDFSVLDGGPMEQHIHLGTDSIVNSVTKIWIPYTFVILESGYMGWSPHGVQVGDVFCLFDGCIVPFVLRPSADEDTFSLWGDGYVHGFMPGQKLGIEGKSKECFKLV</sequence>
<dbReference type="Pfam" id="PF06985">
    <property type="entry name" value="HET"/>
    <property type="match status" value="1"/>
</dbReference>
<evidence type="ECO:0000259" key="1">
    <source>
        <dbReference type="Pfam" id="PF06985"/>
    </source>
</evidence>
<accession>A0A2J6QLE5</accession>
<dbReference type="Proteomes" id="UP000235672">
    <property type="component" value="Unassembled WGS sequence"/>
</dbReference>
<dbReference type="Pfam" id="PF26639">
    <property type="entry name" value="Het-6_barrel"/>
    <property type="match status" value="1"/>
</dbReference>
<feature type="domain" description="Heterokaryon incompatibility" evidence="1">
    <location>
        <begin position="251"/>
        <end position="392"/>
    </location>
</feature>